<dbReference type="PROSITE" id="PS50222">
    <property type="entry name" value="EF_HAND_2"/>
    <property type="match status" value="1"/>
</dbReference>
<evidence type="ECO:0000259" key="2">
    <source>
        <dbReference type="PROSITE" id="PS50222"/>
    </source>
</evidence>
<keyword evidence="4" id="KW-1185">Reference proteome</keyword>
<dbReference type="InterPro" id="IPR002048">
    <property type="entry name" value="EF_hand_dom"/>
</dbReference>
<dbReference type="SUPFAM" id="SSF47473">
    <property type="entry name" value="EF-hand"/>
    <property type="match status" value="1"/>
</dbReference>
<dbReference type="OrthoDB" id="443156at2759"/>
<keyword evidence="1" id="KW-0106">Calcium</keyword>
<dbReference type="GO" id="GO:0005509">
    <property type="term" value="F:calcium ion binding"/>
    <property type="evidence" value="ECO:0007669"/>
    <property type="project" value="InterPro"/>
</dbReference>
<dbReference type="InterPro" id="IPR011992">
    <property type="entry name" value="EF-hand-dom_pair"/>
</dbReference>
<gene>
    <name evidence="3" type="primary">Catsper1</name>
    <name evidence="3" type="ORF">SNAT2548_LOCUS28601</name>
</gene>
<evidence type="ECO:0000256" key="1">
    <source>
        <dbReference type="ARBA" id="ARBA00022837"/>
    </source>
</evidence>
<dbReference type="EMBL" id="CAJNDS010002523">
    <property type="protein sequence ID" value="CAE7510699.1"/>
    <property type="molecule type" value="Genomic_DNA"/>
</dbReference>
<accession>A0A812T7H7</accession>
<organism evidence="3 4">
    <name type="scientific">Symbiodinium natans</name>
    <dbReference type="NCBI Taxonomy" id="878477"/>
    <lineage>
        <taxon>Eukaryota</taxon>
        <taxon>Sar</taxon>
        <taxon>Alveolata</taxon>
        <taxon>Dinophyceae</taxon>
        <taxon>Suessiales</taxon>
        <taxon>Symbiodiniaceae</taxon>
        <taxon>Symbiodinium</taxon>
    </lineage>
</organism>
<dbReference type="AlphaFoldDB" id="A0A812T7H7"/>
<dbReference type="Gene3D" id="1.10.238.10">
    <property type="entry name" value="EF-hand"/>
    <property type="match status" value="1"/>
</dbReference>
<comment type="caution">
    <text evidence="3">The sequence shown here is derived from an EMBL/GenBank/DDBJ whole genome shotgun (WGS) entry which is preliminary data.</text>
</comment>
<dbReference type="Proteomes" id="UP000604046">
    <property type="component" value="Unassembled WGS sequence"/>
</dbReference>
<evidence type="ECO:0000313" key="4">
    <source>
        <dbReference type="Proteomes" id="UP000604046"/>
    </source>
</evidence>
<evidence type="ECO:0000313" key="3">
    <source>
        <dbReference type="EMBL" id="CAE7510699.1"/>
    </source>
</evidence>
<protein>
    <submittedName>
        <fullName evidence="3">Catsper1 protein</fullName>
    </submittedName>
</protein>
<dbReference type="InterPro" id="IPR018247">
    <property type="entry name" value="EF_Hand_1_Ca_BS"/>
</dbReference>
<proteinExistence type="predicted"/>
<sequence>MDSSGDGAINFDEFSKLVASPKLKFWMSQLELEYHDLLSLFEFLDNGTGQITLTEFIDGAAKLRGSAKAIDIWRIETKVELLFEEVLSSLASASHHGLRGGKSSTVEDAFANSDFRHIKSTRHARQSGGELAAALDANGTGSGGLTDL</sequence>
<name>A0A812T7H7_9DINO</name>
<dbReference type="PROSITE" id="PS00018">
    <property type="entry name" value="EF_HAND_1"/>
    <property type="match status" value="1"/>
</dbReference>
<feature type="domain" description="EF-hand" evidence="2">
    <location>
        <begin position="1"/>
        <end position="24"/>
    </location>
</feature>
<reference evidence="3" key="1">
    <citation type="submission" date="2021-02" db="EMBL/GenBank/DDBJ databases">
        <authorList>
            <person name="Dougan E. K."/>
            <person name="Rhodes N."/>
            <person name="Thang M."/>
            <person name="Chan C."/>
        </authorList>
    </citation>
    <scope>NUCLEOTIDE SEQUENCE</scope>
</reference>